<dbReference type="PRINTS" id="PR01259">
    <property type="entry name" value="NACAEXCHNGR"/>
</dbReference>
<dbReference type="InterPro" id="IPR004836">
    <property type="entry name" value="Na_Ca_Ex"/>
</dbReference>
<dbReference type="PANTHER" id="PTHR11878">
    <property type="entry name" value="SODIUM/CALCIUM EXCHANGER"/>
    <property type="match status" value="1"/>
</dbReference>
<dbReference type="Gene3D" id="2.60.40.2030">
    <property type="match status" value="2"/>
</dbReference>
<evidence type="ECO:0000256" key="8">
    <source>
        <dbReference type="ARBA" id="ARBA00022723"/>
    </source>
</evidence>
<reference evidence="22" key="1">
    <citation type="submission" date="2021-04" db="EMBL/GenBank/DDBJ databases">
        <authorList>
            <consortium name="Molecular Ecology Group"/>
        </authorList>
    </citation>
    <scope>NUCLEOTIDE SEQUENCE</scope>
</reference>
<keyword evidence="12" id="KW-0112">Calmodulin-binding</keyword>
<dbReference type="GO" id="GO:0042383">
    <property type="term" value="C:sarcolemma"/>
    <property type="evidence" value="ECO:0007669"/>
    <property type="project" value="TreeGrafter"/>
</dbReference>
<evidence type="ECO:0000256" key="4">
    <source>
        <dbReference type="ARBA" id="ARBA00022449"/>
    </source>
</evidence>
<feature type="transmembrane region" description="Helical" evidence="20">
    <location>
        <begin position="126"/>
        <end position="145"/>
    </location>
</feature>
<dbReference type="OrthoDB" id="418484at2759"/>
<evidence type="ECO:0000256" key="10">
    <source>
        <dbReference type="ARBA" id="ARBA00022737"/>
    </source>
</evidence>
<dbReference type="InterPro" id="IPR051171">
    <property type="entry name" value="CaCA"/>
</dbReference>
<evidence type="ECO:0000256" key="16">
    <source>
        <dbReference type="ARBA" id="ARBA00023136"/>
    </source>
</evidence>
<keyword evidence="23" id="KW-1185">Reference proteome</keyword>
<dbReference type="InterPro" id="IPR003644">
    <property type="entry name" value="Calx_beta"/>
</dbReference>
<name>A0A8S3YNL3_9EUPU</name>
<proteinExistence type="inferred from homology"/>
<feature type="domain" description="Calx-beta" evidence="21">
    <location>
        <begin position="285"/>
        <end position="372"/>
    </location>
</feature>
<comment type="subcellular location">
    <subcellularLocation>
        <location evidence="1">Cell membrane</location>
        <topology evidence="1">Multi-pass membrane protein</topology>
    </subcellularLocation>
</comment>
<evidence type="ECO:0000256" key="7">
    <source>
        <dbReference type="ARBA" id="ARBA00022692"/>
    </source>
</evidence>
<evidence type="ECO:0000313" key="23">
    <source>
        <dbReference type="Proteomes" id="UP000678393"/>
    </source>
</evidence>
<evidence type="ECO:0000256" key="12">
    <source>
        <dbReference type="ARBA" id="ARBA00022860"/>
    </source>
</evidence>
<feature type="transmembrane region" description="Helical" evidence="20">
    <location>
        <begin position="32"/>
        <end position="49"/>
    </location>
</feature>
<keyword evidence="15" id="KW-0406">Ion transport</keyword>
<dbReference type="Gene3D" id="1.20.1420.30">
    <property type="entry name" value="NCX, central ion-binding region"/>
    <property type="match status" value="1"/>
</dbReference>
<keyword evidence="11" id="KW-0106">Calcium</keyword>
<evidence type="ECO:0000256" key="2">
    <source>
        <dbReference type="ARBA" id="ARBA00007489"/>
    </source>
</evidence>
<evidence type="ECO:0000256" key="13">
    <source>
        <dbReference type="ARBA" id="ARBA00022989"/>
    </source>
</evidence>
<dbReference type="Pfam" id="PF01699">
    <property type="entry name" value="Na_Ca_ex"/>
    <property type="match status" value="2"/>
</dbReference>
<evidence type="ECO:0000256" key="19">
    <source>
        <dbReference type="ARBA" id="ARBA00033667"/>
    </source>
</evidence>
<dbReference type="EMBL" id="CAJHNH020000336">
    <property type="protein sequence ID" value="CAG5117035.1"/>
    <property type="molecule type" value="Genomic_DNA"/>
</dbReference>
<dbReference type="Pfam" id="PF03160">
    <property type="entry name" value="Calx-beta"/>
    <property type="match status" value="1"/>
</dbReference>
<evidence type="ECO:0000256" key="3">
    <source>
        <dbReference type="ARBA" id="ARBA00022448"/>
    </source>
</evidence>
<keyword evidence="4" id="KW-0050">Antiport</keyword>
<dbReference type="GO" id="GO:0007154">
    <property type="term" value="P:cell communication"/>
    <property type="evidence" value="ECO:0007669"/>
    <property type="project" value="InterPro"/>
</dbReference>
<dbReference type="PANTHER" id="PTHR11878:SF76">
    <property type="entry name" value="CALX-BETA DOMAIN-CONTAINING PROTEIN"/>
    <property type="match status" value="1"/>
</dbReference>
<comment type="catalytic activity">
    <reaction evidence="19">
        <text>Ca(2+)(in) + 3 Na(+)(out) = Ca(2+)(out) + 3 Na(+)(in)</text>
        <dbReference type="Rhea" id="RHEA:69955"/>
        <dbReference type="ChEBI" id="CHEBI:29101"/>
        <dbReference type="ChEBI" id="CHEBI:29108"/>
    </reaction>
</comment>
<keyword evidence="8" id="KW-0479">Metal-binding</keyword>
<keyword evidence="7 20" id="KW-0812">Transmembrane</keyword>
<comment type="caution">
    <text evidence="22">The sequence shown here is derived from an EMBL/GenBank/DDBJ whole genome shotgun (WGS) entry which is preliminary data.</text>
</comment>
<sequence length="637" mass="70261">MSNYSMEHYLCSDKGLLLPAINEYTWNKGTRAFLYLLGLLWCFLGIAIASDTFMCGIEHITSKTRLISIPNPDGNGVKVIEVKVWNDTVANLTLLAFGTSAPEILLSVIEICGHAFVAGELGPGTIVGSAAFNLFVITAVCIVSIPKGETRRIKNHLVFATTTASGIFAYVWLILVLVVITPEVVELWEAIVTLLMFPMLILLAYAADKRICWRRSQISSEVEIGFNLDKTGPGVSGTAEIMEVARELAKDHRINEDEAARVMAAKIAEETPKPSGWYRVQATRLLSGGARLIPRTSKEFEQVSCYICAISKIFLLRSRIETIDGTAEAESDYRPIRQLLTFKAGEKTKDIYIEIINDDVWEPDEFFFVKLFHHPAGSTENEVTIGKLSINQVTIVNDDEPGRLEFSKPSYIVKESSGSAQLTINRVNGADGEVKVSWKTQDLSARSGHDYVGAEGTVLFKHGETSKIISIDILGISERTHEPNFQVELRNATGGAQIGRIPKTIVTIINDEEFNNMLSRIANKTQKNLDGLKLDTSTWSQQFRRAMNVNGGDQDGATCLDYVMHFMTFFWKVLFAVIPPPSYCGGWLTFWLSLAAIGMVTAIVSDLASVFGCLVGLSDYITAITFVALGTSMPDTF</sequence>
<dbReference type="GO" id="GO:0005516">
    <property type="term" value="F:calmodulin binding"/>
    <property type="evidence" value="ECO:0007669"/>
    <property type="project" value="UniProtKB-KW"/>
</dbReference>
<feature type="transmembrane region" description="Helical" evidence="20">
    <location>
        <begin position="187"/>
        <end position="207"/>
    </location>
</feature>
<keyword evidence="9" id="KW-0732">Signal</keyword>
<feature type="domain" description="Calx-beta" evidence="21">
    <location>
        <begin position="391"/>
        <end position="490"/>
    </location>
</feature>
<evidence type="ECO:0000256" key="17">
    <source>
        <dbReference type="ARBA" id="ARBA00023180"/>
    </source>
</evidence>
<protein>
    <recommendedName>
        <fullName evidence="21">Calx-beta domain-containing protein</fullName>
    </recommendedName>
</protein>
<evidence type="ECO:0000256" key="5">
    <source>
        <dbReference type="ARBA" id="ARBA00022475"/>
    </source>
</evidence>
<dbReference type="SMART" id="SM00237">
    <property type="entry name" value="Calx_beta"/>
    <property type="match status" value="2"/>
</dbReference>
<keyword evidence="17" id="KW-0325">Glycoprotein</keyword>
<accession>A0A8S3YNL3</accession>
<keyword evidence="13 20" id="KW-1133">Transmembrane helix</keyword>
<evidence type="ECO:0000256" key="20">
    <source>
        <dbReference type="SAM" id="Phobius"/>
    </source>
</evidence>
<keyword evidence="5" id="KW-1003">Cell membrane</keyword>
<feature type="non-terminal residue" evidence="22">
    <location>
        <position position="1"/>
    </location>
</feature>
<dbReference type="InterPro" id="IPR044880">
    <property type="entry name" value="NCX_ion-bd_dom_sf"/>
</dbReference>
<gene>
    <name evidence="22" type="ORF">CUNI_LOCUS2593</name>
</gene>
<evidence type="ECO:0000256" key="11">
    <source>
        <dbReference type="ARBA" id="ARBA00022837"/>
    </source>
</evidence>
<organism evidence="22 23">
    <name type="scientific">Candidula unifasciata</name>
    <dbReference type="NCBI Taxonomy" id="100452"/>
    <lineage>
        <taxon>Eukaryota</taxon>
        <taxon>Metazoa</taxon>
        <taxon>Spiralia</taxon>
        <taxon>Lophotrochozoa</taxon>
        <taxon>Mollusca</taxon>
        <taxon>Gastropoda</taxon>
        <taxon>Heterobranchia</taxon>
        <taxon>Euthyneura</taxon>
        <taxon>Panpulmonata</taxon>
        <taxon>Eupulmonata</taxon>
        <taxon>Stylommatophora</taxon>
        <taxon>Helicina</taxon>
        <taxon>Helicoidea</taxon>
        <taxon>Geomitridae</taxon>
        <taxon>Candidula</taxon>
    </lineage>
</organism>
<evidence type="ECO:0000259" key="21">
    <source>
        <dbReference type="SMART" id="SM00237"/>
    </source>
</evidence>
<keyword evidence="3" id="KW-0813">Transport</keyword>
<dbReference type="Proteomes" id="UP000678393">
    <property type="component" value="Unassembled WGS sequence"/>
</dbReference>
<keyword evidence="14" id="KW-0915">Sodium</keyword>
<dbReference type="GO" id="GO:0098794">
    <property type="term" value="C:postsynapse"/>
    <property type="evidence" value="ECO:0007669"/>
    <property type="project" value="TreeGrafter"/>
</dbReference>
<dbReference type="InterPro" id="IPR038081">
    <property type="entry name" value="CalX-like_sf"/>
</dbReference>
<evidence type="ECO:0000256" key="15">
    <source>
        <dbReference type="ARBA" id="ARBA00023065"/>
    </source>
</evidence>
<keyword evidence="6" id="KW-0109">Calcium transport</keyword>
<evidence type="ECO:0000256" key="14">
    <source>
        <dbReference type="ARBA" id="ARBA00023053"/>
    </source>
</evidence>
<dbReference type="GO" id="GO:0005432">
    <property type="term" value="F:calcium:sodium antiporter activity"/>
    <property type="evidence" value="ECO:0007669"/>
    <property type="project" value="InterPro"/>
</dbReference>
<evidence type="ECO:0000256" key="6">
    <source>
        <dbReference type="ARBA" id="ARBA00022568"/>
    </source>
</evidence>
<keyword evidence="18" id="KW-0739">Sodium transport</keyword>
<dbReference type="InterPro" id="IPR004837">
    <property type="entry name" value="NaCa_Exmemb"/>
</dbReference>
<keyword evidence="16 20" id="KW-0472">Membrane</keyword>
<evidence type="ECO:0000313" key="22">
    <source>
        <dbReference type="EMBL" id="CAG5117035.1"/>
    </source>
</evidence>
<dbReference type="GO" id="GO:0046872">
    <property type="term" value="F:metal ion binding"/>
    <property type="evidence" value="ECO:0007669"/>
    <property type="project" value="UniProtKB-KW"/>
</dbReference>
<evidence type="ECO:0000256" key="9">
    <source>
        <dbReference type="ARBA" id="ARBA00022729"/>
    </source>
</evidence>
<evidence type="ECO:0000256" key="1">
    <source>
        <dbReference type="ARBA" id="ARBA00004651"/>
    </source>
</evidence>
<feature type="transmembrane region" description="Helical" evidence="20">
    <location>
        <begin position="157"/>
        <end position="181"/>
    </location>
</feature>
<dbReference type="GO" id="GO:0030424">
    <property type="term" value="C:axon"/>
    <property type="evidence" value="ECO:0007669"/>
    <property type="project" value="TreeGrafter"/>
</dbReference>
<keyword evidence="10" id="KW-0677">Repeat</keyword>
<dbReference type="AlphaFoldDB" id="A0A8S3YNL3"/>
<dbReference type="GO" id="GO:0098703">
    <property type="term" value="P:calcium ion import across plasma membrane"/>
    <property type="evidence" value="ECO:0007669"/>
    <property type="project" value="TreeGrafter"/>
</dbReference>
<comment type="similarity">
    <text evidence="2">Belongs to the Ca(2+):cation antiporter (CaCA) (TC 2.A.19) family. SLC8 subfamily.</text>
</comment>
<dbReference type="SUPFAM" id="SSF141072">
    <property type="entry name" value="CalX-like"/>
    <property type="match status" value="2"/>
</dbReference>
<evidence type="ECO:0000256" key="18">
    <source>
        <dbReference type="ARBA" id="ARBA00023201"/>
    </source>
</evidence>